<feature type="transmembrane region" description="Helical" evidence="5">
    <location>
        <begin position="81"/>
        <end position="99"/>
    </location>
</feature>
<dbReference type="GO" id="GO:0016020">
    <property type="term" value="C:membrane"/>
    <property type="evidence" value="ECO:0007669"/>
    <property type="project" value="UniProtKB-SubCell"/>
</dbReference>
<evidence type="ECO:0000256" key="3">
    <source>
        <dbReference type="ARBA" id="ARBA00022989"/>
    </source>
</evidence>
<evidence type="ECO:0000256" key="2">
    <source>
        <dbReference type="ARBA" id="ARBA00022692"/>
    </source>
</evidence>
<gene>
    <name evidence="6" type="ORF">GPU96_11g22450</name>
</gene>
<protein>
    <submittedName>
        <fullName evidence="6">Uncharacterized protein</fullName>
    </submittedName>
</protein>
<sequence>MHHKSTVKKTFKVVFFFIQALVFISGVGGSIVGTTIYLTAQELLQIPAKILMLSYTIGVLEVLSAILGYTALSSRRKLRMLVYISITLVLMNIQAIIAVKSWDVYERSREWGDWRWSSLTENQRNFVQAKFRCCGFYNAADRSGSSCGGENGCVGAVYKLSKSVSKLIQKILMFLFFFESVGVGILSMLRLRK</sequence>
<comment type="subcellular location">
    <subcellularLocation>
        <location evidence="1">Membrane</location>
        <topology evidence="1">Multi-pass membrane protein</topology>
    </subcellularLocation>
</comment>
<evidence type="ECO:0000256" key="5">
    <source>
        <dbReference type="SAM" id="Phobius"/>
    </source>
</evidence>
<dbReference type="InterPro" id="IPR018499">
    <property type="entry name" value="Tetraspanin/Peripherin"/>
</dbReference>
<organism evidence="6 7">
    <name type="scientific">Encephalitozoon hellem</name>
    <name type="common">Microsporidian parasite</name>
    <dbReference type="NCBI Taxonomy" id="27973"/>
    <lineage>
        <taxon>Eukaryota</taxon>
        <taxon>Fungi</taxon>
        <taxon>Fungi incertae sedis</taxon>
        <taxon>Microsporidia</taxon>
        <taxon>Unikaryonidae</taxon>
        <taxon>Encephalitozoon</taxon>
    </lineage>
</organism>
<keyword evidence="2 5" id="KW-0812">Transmembrane</keyword>
<reference evidence="6" key="1">
    <citation type="submission" date="2021-05" db="EMBL/GenBank/DDBJ databases">
        <title>Encephalitozoon hellem ATCC 50604 Complete Genome.</title>
        <authorList>
            <person name="Mascarenhas dos Santos A.C."/>
            <person name="Julian A.T."/>
            <person name="Pombert J.-F."/>
        </authorList>
    </citation>
    <scope>NUCLEOTIDE SEQUENCE</scope>
    <source>
        <strain evidence="6">ATCC 50604</strain>
    </source>
</reference>
<dbReference type="Proteomes" id="UP001059546">
    <property type="component" value="Chromosome XI"/>
</dbReference>
<dbReference type="Pfam" id="PF00335">
    <property type="entry name" value="Tetraspanin"/>
    <property type="match status" value="1"/>
</dbReference>
<dbReference type="EMBL" id="CP075157">
    <property type="protein sequence ID" value="UTX44442.1"/>
    <property type="molecule type" value="Genomic_DNA"/>
</dbReference>
<evidence type="ECO:0000256" key="4">
    <source>
        <dbReference type="ARBA" id="ARBA00023136"/>
    </source>
</evidence>
<evidence type="ECO:0000256" key="1">
    <source>
        <dbReference type="ARBA" id="ARBA00004141"/>
    </source>
</evidence>
<name>A0A9Q9C8B3_ENCHE</name>
<keyword evidence="4 5" id="KW-0472">Membrane</keyword>
<dbReference type="AlphaFoldDB" id="A0A9Q9C8B3"/>
<feature type="transmembrane region" description="Helical" evidence="5">
    <location>
        <begin position="167"/>
        <end position="189"/>
    </location>
</feature>
<feature type="transmembrane region" description="Helical" evidence="5">
    <location>
        <begin position="12"/>
        <end position="38"/>
    </location>
</feature>
<evidence type="ECO:0000313" key="6">
    <source>
        <dbReference type="EMBL" id="UTX44442.1"/>
    </source>
</evidence>
<feature type="transmembrane region" description="Helical" evidence="5">
    <location>
        <begin position="50"/>
        <end position="69"/>
    </location>
</feature>
<keyword evidence="3 5" id="KW-1133">Transmembrane helix</keyword>
<proteinExistence type="predicted"/>
<evidence type="ECO:0000313" key="7">
    <source>
        <dbReference type="Proteomes" id="UP001059546"/>
    </source>
</evidence>
<accession>A0A9Q9C8B3</accession>